<dbReference type="AlphaFoldDB" id="A0A061BCW6"/>
<gene>
    <name evidence="2" type="ORF">CYFA0S_19e02168g</name>
</gene>
<name>A0A061BCW6_CYBFA</name>
<feature type="compositionally biased region" description="Basic and acidic residues" evidence="1">
    <location>
        <begin position="153"/>
        <end position="162"/>
    </location>
</feature>
<dbReference type="OrthoDB" id="3981138at2759"/>
<sequence length="482" mass="53318">MNNENQLGATNPNQSSEYESWVNSLGSIQDGLFQNTPMTSHILQHSPFNLSQQQGSNGSSAVLGQQSLQSQLQDVDLYCNSPERFYREIINESPILSRTPQVGRTPLRNLQNMNFSTPLILKGTDAFFYGSATKAQTPLKHLQFNSNQIFQTPHDEDKENSNDRNTQLNSSPTTIKMGSSAVKPEEQQNTMKIIPPSPTPGSKIPSTDFSKKNNGSNNNSNNNNGNNSTAPVPKMGCFKKTPEPETKTTSWPTTNSNFQIIMTDVNSFANNTKPKRKKRLQRSSTVTSTTGKTITKKSSLKRTLSQPPTKLEKAISTPLSHCDTSDASIGSTPLQSQKQQPITFPQQQTSSSSSQQQYQSDSSQYSQPGSVQMGNLTPQAAPPPTQSFQQQQQQQQPQLSPQITNPLGQTPQQMLFLQQSQSPYNPLRSIVPQQQQPHQKEIQKQTTRPVQNGSAHGGQVNVENVYDDNVLADSDNILNSYY</sequence>
<dbReference type="VEuPathDB" id="FungiDB:BON22_0937"/>
<feature type="region of interest" description="Disordered" evidence="1">
    <location>
        <begin position="427"/>
        <end position="462"/>
    </location>
</feature>
<feature type="compositionally biased region" description="Low complexity" evidence="1">
    <location>
        <begin position="247"/>
        <end position="257"/>
    </location>
</feature>
<accession>A0A061BCW6</accession>
<evidence type="ECO:0000313" key="2">
    <source>
        <dbReference type="EMBL" id="CDR45715.1"/>
    </source>
</evidence>
<feature type="region of interest" description="Disordered" evidence="1">
    <location>
        <begin position="152"/>
        <end position="408"/>
    </location>
</feature>
<feature type="compositionally biased region" description="Polar residues" evidence="1">
    <location>
        <begin position="163"/>
        <end position="177"/>
    </location>
</feature>
<feature type="compositionally biased region" description="Polar residues" evidence="1">
    <location>
        <begin position="325"/>
        <end position="334"/>
    </location>
</feature>
<feature type="compositionally biased region" description="Low complexity" evidence="1">
    <location>
        <begin position="335"/>
        <end position="367"/>
    </location>
</feature>
<dbReference type="EMBL" id="LK052904">
    <property type="protein sequence ID" value="CDR45715.1"/>
    <property type="molecule type" value="Genomic_DNA"/>
</dbReference>
<evidence type="ECO:0000256" key="1">
    <source>
        <dbReference type="SAM" id="MobiDB-lite"/>
    </source>
</evidence>
<reference evidence="2" key="1">
    <citation type="journal article" date="2014" name="Genome Announc.">
        <title>Genome sequence of the yeast Cyberlindnera fabianii (Hansenula fabianii).</title>
        <authorList>
            <person name="Freel K.C."/>
            <person name="Sarilar V."/>
            <person name="Neuveglise C."/>
            <person name="Devillers H."/>
            <person name="Friedrich A."/>
            <person name="Schacherer J."/>
        </authorList>
    </citation>
    <scope>NUCLEOTIDE SEQUENCE</scope>
    <source>
        <strain evidence="2">YJS4271</strain>
    </source>
</reference>
<feature type="compositionally biased region" description="Low complexity" evidence="1">
    <location>
        <begin position="212"/>
        <end position="228"/>
    </location>
</feature>
<feature type="compositionally biased region" description="Low complexity" evidence="1">
    <location>
        <begin position="386"/>
        <end position="402"/>
    </location>
</feature>
<feature type="compositionally biased region" description="Low complexity" evidence="1">
    <location>
        <begin position="283"/>
        <end position="293"/>
    </location>
</feature>
<feature type="compositionally biased region" description="Polar residues" evidence="1">
    <location>
        <begin position="258"/>
        <end position="272"/>
    </location>
</feature>
<proteinExistence type="predicted"/>
<protein>
    <submittedName>
        <fullName evidence="2">CYFA0S19e02168g1_1</fullName>
    </submittedName>
</protein>
<organism evidence="2">
    <name type="scientific">Cyberlindnera fabianii</name>
    <name type="common">Yeast</name>
    <name type="synonym">Hansenula fabianii</name>
    <dbReference type="NCBI Taxonomy" id="36022"/>
    <lineage>
        <taxon>Eukaryota</taxon>
        <taxon>Fungi</taxon>
        <taxon>Dikarya</taxon>
        <taxon>Ascomycota</taxon>
        <taxon>Saccharomycotina</taxon>
        <taxon>Saccharomycetes</taxon>
        <taxon>Phaffomycetales</taxon>
        <taxon>Phaffomycetaceae</taxon>
        <taxon>Cyberlindnera</taxon>
    </lineage>
</organism>